<proteinExistence type="predicted"/>
<keyword evidence="1 5" id="KW-0728">SH3 domain</keyword>
<dbReference type="SMART" id="SM00055">
    <property type="entry name" value="FCH"/>
    <property type="match status" value="1"/>
</dbReference>
<feature type="region of interest" description="Disordered" evidence="7">
    <location>
        <begin position="477"/>
        <end position="527"/>
    </location>
</feature>
<dbReference type="PROSITE" id="PS50002">
    <property type="entry name" value="SH3"/>
    <property type="match status" value="2"/>
</dbReference>
<feature type="compositionally biased region" description="Basic and acidic residues" evidence="7">
    <location>
        <begin position="168"/>
        <end position="179"/>
    </location>
</feature>
<dbReference type="PANTHER" id="PTHR15735">
    <property type="entry name" value="FCH AND DOUBLE SH3 DOMAINS PROTEIN"/>
    <property type="match status" value="1"/>
</dbReference>
<organism evidence="11 12">
    <name type="scientific">Basidiobolus ranarum</name>
    <dbReference type="NCBI Taxonomy" id="34480"/>
    <lineage>
        <taxon>Eukaryota</taxon>
        <taxon>Fungi</taxon>
        <taxon>Fungi incertae sedis</taxon>
        <taxon>Zoopagomycota</taxon>
        <taxon>Entomophthoromycotina</taxon>
        <taxon>Basidiobolomycetes</taxon>
        <taxon>Basidiobolales</taxon>
        <taxon>Basidiobolaceae</taxon>
        <taxon>Basidiobolus</taxon>
    </lineage>
</organism>
<comment type="caution">
    <text evidence="11">The sequence shown here is derived from an EMBL/GenBank/DDBJ whole genome shotgun (WGS) entry which is preliminary data.</text>
</comment>
<dbReference type="PRINTS" id="PR00452">
    <property type="entry name" value="SH3DOMAIN"/>
</dbReference>
<dbReference type="InterPro" id="IPR001452">
    <property type="entry name" value="SH3_domain"/>
</dbReference>
<dbReference type="InterPro" id="IPR002219">
    <property type="entry name" value="PKC_DAG/PE"/>
</dbReference>
<evidence type="ECO:0000256" key="5">
    <source>
        <dbReference type="PROSITE-ProRule" id="PRU00192"/>
    </source>
</evidence>
<protein>
    <submittedName>
        <fullName evidence="11">Protein BZZ1</fullName>
    </submittedName>
</protein>
<evidence type="ECO:0000259" key="9">
    <source>
        <dbReference type="PROSITE" id="PS50081"/>
    </source>
</evidence>
<dbReference type="InterPro" id="IPR001060">
    <property type="entry name" value="FCH_dom"/>
</dbReference>
<dbReference type="Gene3D" id="6.10.140.470">
    <property type="match status" value="1"/>
</dbReference>
<evidence type="ECO:0000256" key="6">
    <source>
        <dbReference type="PROSITE-ProRule" id="PRU01077"/>
    </source>
</evidence>
<dbReference type="PANTHER" id="PTHR15735:SF21">
    <property type="entry name" value="PROTEIN NERVOUS WRECK"/>
    <property type="match status" value="1"/>
</dbReference>
<keyword evidence="4 6" id="KW-0175">Coiled coil</keyword>
<evidence type="ECO:0000259" key="8">
    <source>
        <dbReference type="PROSITE" id="PS50002"/>
    </source>
</evidence>
<accession>A0ABR2X1J8</accession>
<evidence type="ECO:0000256" key="2">
    <source>
        <dbReference type="ARBA" id="ARBA00022723"/>
    </source>
</evidence>
<dbReference type="InterPro" id="IPR031160">
    <property type="entry name" value="F_BAR_dom"/>
</dbReference>
<dbReference type="InterPro" id="IPR036028">
    <property type="entry name" value="SH3-like_dom_sf"/>
</dbReference>
<evidence type="ECO:0000256" key="4">
    <source>
        <dbReference type="ARBA" id="ARBA00023054"/>
    </source>
</evidence>
<dbReference type="SMART" id="SM00109">
    <property type="entry name" value="C1"/>
    <property type="match status" value="1"/>
</dbReference>
<evidence type="ECO:0000313" key="11">
    <source>
        <dbReference type="EMBL" id="KAK9767613.1"/>
    </source>
</evidence>
<dbReference type="SMART" id="SM00326">
    <property type="entry name" value="SH3"/>
    <property type="match status" value="2"/>
</dbReference>
<dbReference type="SUPFAM" id="SSF103657">
    <property type="entry name" value="BAR/IMD domain-like"/>
    <property type="match status" value="1"/>
</dbReference>
<dbReference type="CDD" id="cd20824">
    <property type="entry name" value="C1_SpBZZ1-like"/>
    <property type="match status" value="1"/>
</dbReference>
<evidence type="ECO:0000256" key="3">
    <source>
        <dbReference type="ARBA" id="ARBA00022833"/>
    </source>
</evidence>
<sequence>MDFGSSLRGAQLGTVNQFLQNGIQLLNEFREFIKDRAQIERDHASKLESLTRKYQGKFDKRGYSMMPEMMNGEAPPGGADSSAVYKALTVILTETENIAKLRQEFADSLMSSVADPLRTLAQKKEDSRRKQMQFSQRLMSERDRFFHEKDKAKENYDESFSEVQTTRAKQERAQDEKSVEKLNRQYNQDFTDRNNNKNLYLIAVNVANAEKSKYHQEDFPALLNNMQWVNESRITALKGIWKDYVDLESSMLTETQTHLDDIMEEVENLDEKLDSQMFIKQNAVDKEEPSAFVFEPCSLDTEGVELVTDDASVVFLNNKLVKNKSRLGELTNELNVKSKELEGLHNLQDAYTNNRTLGDPDDVQEKINETLQHVSILNSMKLALETEQQVIISSIGENSIDGQRHNFKTASFTIPTTCDYCQTTIWGLAKQGFTCKECGYNCHAKCELKVSPDCSKDSTKTSRSFFSGSVSSIAGIRRSNSRKPLPQSFKSSPLTNESSMAVNSPQTTSNPYADNSTVASIDSTSNSNASNATVLYDYDATDSSQVSVSAGAWITILEGDDGSGWVKANYNGQEGLVPAAYVQYVESIEEPMTVTSPTISSTPQNVTPANNSIQVQALYDYDARTAEELTIRAGDMIEVTNKEGDDGWWEGILNGQRGQFPANYVQML</sequence>
<dbReference type="Pfam" id="PF00611">
    <property type="entry name" value="FCH"/>
    <property type="match status" value="1"/>
</dbReference>
<evidence type="ECO:0000256" key="7">
    <source>
        <dbReference type="SAM" id="MobiDB-lite"/>
    </source>
</evidence>
<feature type="compositionally biased region" description="Polar residues" evidence="7">
    <location>
        <begin position="488"/>
        <end position="522"/>
    </location>
</feature>
<feature type="domain" description="SH3" evidence="8">
    <location>
        <begin position="610"/>
        <end position="668"/>
    </location>
</feature>
<dbReference type="InterPro" id="IPR027267">
    <property type="entry name" value="AH/BAR_dom_sf"/>
</dbReference>
<keyword evidence="12" id="KW-1185">Reference proteome</keyword>
<feature type="domain" description="F-BAR" evidence="10">
    <location>
        <begin position="1"/>
        <end position="274"/>
    </location>
</feature>
<dbReference type="EMBL" id="JASJQH010000066">
    <property type="protein sequence ID" value="KAK9767613.1"/>
    <property type="molecule type" value="Genomic_DNA"/>
</dbReference>
<dbReference type="PROSITE" id="PS00479">
    <property type="entry name" value="ZF_DAG_PE_1"/>
    <property type="match status" value="1"/>
</dbReference>
<dbReference type="InterPro" id="IPR057870">
    <property type="entry name" value="HR1_TOCA"/>
</dbReference>
<keyword evidence="2" id="KW-0479">Metal-binding</keyword>
<dbReference type="PROSITE" id="PS50081">
    <property type="entry name" value="ZF_DAG_PE_2"/>
    <property type="match status" value="1"/>
</dbReference>
<dbReference type="PRINTS" id="PR00499">
    <property type="entry name" value="P67PHOX"/>
</dbReference>
<dbReference type="InterPro" id="IPR046349">
    <property type="entry name" value="C1-like_sf"/>
</dbReference>
<dbReference type="SUPFAM" id="SSF57889">
    <property type="entry name" value="Cysteine-rich domain"/>
    <property type="match status" value="1"/>
</dbReference>
<gene>
    <name evidence="11" type="primary">bzz1</name>
    <name evidence="11" type="ORF">K7432_002458</name>
</gene>
<feature type="domain" description="SH3" evidence="8">
    <location>
        <begin position="527"/>
        <end position="587"/>
    </location>
</feature>
<evidence type="ECO:0000256" key="1">
    <source>
        <dbReference type="ARBA" id="ARBA00022443"/>
    </source>
</evidence>
<dbReference type="PROSITE" id="PS51741">
    <property type="entry name" value="F_BAR"/>
    <property type="match status" value="1"/>
</dbReference>
<feature type="region of interest" description="Disordered" evidence="7">
    <location>
        <begin position="156"/>
        <end position="179"/>
    </location>
</feature>
<dbReference type="Pfam" id="PF00130">
    <property type="entry name" value="C1_1"/>
    <property type="match status" value="1"/>
</dbReference>
<dbReference type="Gene3D" id="2.30.30.40">
    <property type="entry name" value="SH3 Domains"/>
    <property type="match status" value="2"/>
</dbReference>
<feature type="domain" description="Phorbol-ester/DAG-type" evidence="9">
    <location>
        <begin position="404"/>
        <end position="454"/>
    </location>
</feature>
<evidence type="ECO:0000259" key="10">
    <source>
        <dbReference type="PROSITE" id="PS51741"/>
    </source>
</evidence>
<dbReference type="Gene3D" id="1.20.1270.60">
    <property type="entry name" value="Arfaptin homology (AH) domain/BAR domain"/>
    <property type="match status" value="1"/>
</dbReference>
<dbReference type="Gene3D" id="3.30.60.20">
    <property type="match status" value="1"/>
</dbReference>
<dbReference type="CDD" id="cd00174">
    <property type="entry name" value="SH3"/>
    <property type="match status" value="1"/>
</dbReference>
<name>A0ABR2X1J8_9FUNG</name>
<dbReference type="InterPro" id="IPR020454">
    <property type="entry name" value="DAG/PE-bd"/>
</dbReference>
<keyword evidence="3" id="KW-0862">Zinc</keyword>
<reference evidence="11 12" key="1">
    <citation type="submission" date="2023-04" db="EMBL/GenBank/DDBJ databases">
        <title>Genome of Basidiobolus ranarum AG-B5.</title>
        <authorList>
            <person name="Stajich J.E."/>
            <person name="Carter-House D."/>
            <person name="Gryganskyi A."/>
        </authorList>
    </citation>
    <scope>NUCLEOTIDE SEQUENCE [LARGE SCALE GENOMIC DNA]</scope>
    <source>
        <strain evidence="11 12">AG-B5</strain>
    </source>
</reference>
<evidence type="ECO:0000313" key="12">
    <source>
        <dbReference type="Proteomes" id="UP001479436"/>
    </source>
</evidence>
<dbReference type="SUPFAM" id="SSF50044">
    <property type="entry name" value="SH3-domain"/>
    <property type="match status" value="2"/>
</dbReference>
<dbReference type="PRINTS" id="PR00008">
    <property type="entry name" value="DAGPEDOMAIN"/>
</dbReference>
<dbReference type="Proteomes" id="UP001479436">
    <property type="component" value="Unassembled WGS sequence"/>
</dbReference>
<dbReference type="Pfam" id="PF25610">
    <property type="entry name" value="HR1_TOCA"/>
    <property type="match status" value="1"/>
</dbReference>
<dbReference type="Pfam" id="PF14604">
    <property type="entry name" value="SH3_9"/>
    <property type="match status" value="2"/>
</dbReference>